<dbReference type="GO" id="GO:0006338">
    <property type="term" value="P:chromatin remodeling"/>
    <property type="evidence" value="ECO:0007669"/>
    <property type="project" value="UniProtKB-ARBA"/>
</dbReference>
<dbReference type="GO" id="GO:0043565">
    <property type="term" value="F:sequence-specific DNA binding"/>
    <property type="evidence" value="ECO:0007669"/>
    <property type="project" value="InterPro"/>
</dbReference>
<dbReference type="GO" id="GO:0008270">
    <property type="term" value="F:zinc ion binding"/>
    <property type="evidence" value="ECO:0007669"/>
    <property type="project" value="UniProtKB-KW"/>
</dbReference>
<dbReference type="Pfam" id="PF00320">
    <property type="entry name" value="GATA"/>
    <property type="match status" value="1"/>
</dbReference>
<dbReference type="InterPro" id="IPR000679">
    <property type="entry name" value="Znf_GATA"/>
</dbReference>
<protein>
    <submittedName>
        <fullName evidence="11">Metastasis associated 1 family member 3</fullName>
    </submittedName>
</protein>
<dbReference type="SMART" id="SM00401">
    <property type="entry name" value="ZnF_GATA"/>
    <property type="match status" value="1"/>
</dbReference>
<dbReference type="Pfam" id="PF17226">
    <property type="entry name" value="MTA_R1"/>
    <property type="match status" value="1"/>
</dbReference>
<evidence type="ECO:0000259" key="9">
    <source>
        <dbReference type="PROSITE" id="PS51156"/>
    </source>
</evidence>
<dbReference type="SMART" id="SM00717">
    <property type="entry name" value="SANT"/>
    <property type="match status" value="1"/>
</dbReference>
<dbReference type="SMART" id="SM01189">
    <property type="entry name" value="ELM2"/>
    <property type="match status" value="1"/>
</dbReference>
<evidence type="ECO:0000256" key="3">
    <source>
        <dbReference type="ARBA" id="ARBA00022771"/>
    </source>
</evidence>
<dbReference type="FunFam" id="1.10.10.60:FF:000012">
    <property type="entry name" value="Metastasis-associated 1 family, member 3"/>
    <property type="match status" value="1"/>
</dbReference>
<dbReference type="InterPro" id="IPR017884">
    <property type="entry name" value="SANT_dom"/>
</dbReference>
<evidence type="ECO:0000259" key="10">
    <source>
        <dbReference type="PROSITE" id="PS51293"/>
    </source>
</evidence>
<dbReference type="InterPro" id="IPR001025">
    <property type="entry name" value="BAH_dom"/>
</dbReference>
<dbReference type="InterPro" id="IPR043151">
    <property type="entry name" value="BAH_sf"/>
</dbReference>
<reference evidence="11" key="1">
    <citation type="submission" date="2025-08" db="UniProtKB">
        <authorList>
            <consortium name="Ensembl"/>
        </authorList>
    </citation>
    <scope>IDENTIFICATION</scope>
</reference>
<dbReference type="Gene3D" id="4.10.1240.50">
    <property type="match status" value="1"/>
</dbReference>
<sequence length="489" mass="56030">MAANMYRVGDYVYFENSSSNPYLIRRIEELNKTASGNVEAKVVCFYRRRDISNTLIMLADKHASKFSFSYESSPSYFFFFSFYRGKCSVALLNETESVLSYLDKEDSFFYSLVYDPSLKTLLADKGEIRVGPRYQADIPEMLVEGESDEREQSKLEVKVWDPNSPLTDRQIDQFLVVARAVGTFARALDCSSSVRQPSLHMSAAAASRDITLFHAMDTLYRHSYDLSSAISVLVPLGGPVLCRDEMEEWSASEASLFEEALEKYGKDFNDIRQDFLPWKSLTSIIEYYYMWKTTDRYVQQKRLKAAEAESKLKQVYIPTYSKPNPNQISTSNGKPGAVNGAVGATFQPQNPLLGRACESCYATQSHQWYSWGPPNMQCRLCAICWLYWKKYGGLKMPTQSEEEKLSPSPTTEDPRVRSHVSRQAMQGMPVRNTGSPKSAVKTRQAFFLHTTYFTKFARQVCKNTLRLRISEFMDLCYHFLTHFKELEGK</sequence>
<dbReference type="Pfam" id="PF00249">
    <property type="entry name" value="Myb_DNA-binding"/>
    <property type="match status" value="1"/>
</dbReference>
<dbReference type="Ensembl" id="ENSPSMT00000010992.1">
    <property type="protein sequence ID" value="ENSPSMP00000009378.1"/>
    <property type="gene ID" value="ENSPSMG00000006820.1"/>
</dbReference>
<dbReference type="CDD" id="cd00202">
    <property type="entry name" value="ZnF_GATA"/>
    <property type="match status" value="1"/>
</dbReference>
<evidence type="ECO:0000256" key="7">
    <source>
        <dbReference type="ARBA" id="ARBA00093454"/>
    </source>
</evidence>
<proteinExistence type="inferred from homology"/>
<comment type="similarity">
    <text evidence="7">Belongs to the metastasis-associated protein family.</text>
</comment>
<dbReference type="GO" id="GO:0003682">
    <property type="term" value="F:chromatin binding"/>
    <property type="evidence" value="ECO:0007669"/>
    <property type="project" value="InterPro"/>
</dbReference>
<feature type="domain" description="SANT" evidence="10">
    <location>
        <begin position="244"/>
        <end position="296"/>
    </location>
</feature>
<evidence type="ECO:0000313" key="12">
    <source>
        <dbReference type="Proteomes" id="UP000694414"/>
    </source>
</evidence>
<dbReference type="PROSITE" id="PS51156">
    <property type="entry name" value="ELM2"/>
    <property type="match status" value="1"/>
</dbReference>
<keyword evidence="1" id="KW-0597">Phosphoprotein</keyword>
<dbReference type="InterPro" id="IPR009057">
    <property type="entry name" value="Homeodomain-like_sf"/>
</dbReference>
<evidence type="ECO:0000256" key="1">
    <source>
        <dbReference type="ARBA" id="ARBA00022553"/>
    </source>
</evidence>
<dbReference type="GeneTree" id="ENSGT01030000234573"/>
<dbReference type="PROSITE" id="PS51293">
    <property type="entry name" value="SANT"/>
    <property type="match status" value="1"/>
</dbReference>
<gene>
    <name evidence="11" type="primary">MTA3</name>
</gene>
<evidence type="ECO:0000256" key="6">
    <source>
        <dbReference type="ARBA" id="ARBA00023242"/>
    </source>
</evidence>
<dbReference type="PROSITE" id="PS51038">
    <property type="entry name" value="BAH"/>
    <property type="match status" value="1"/>
</dbReference>
<dbReference type="FunFam" id="2.30.30.490:FF:000022">
    <property type="entry name" value="Blast:Metastasis-associated protein MTA3"/>
    <property type="match status" value="1"/>
</dbReference>
<dbReference type="InterPro" id="IPR000949">
    <property type="entry name" value="ELM2_dom"/>
</dbReference>
<keyword evidence="3" id="KW-0863">Zinc-finger</keyword>
<keyword evidence="5" id="KW-0238">DNA-binding</keyword>
<accession>A0A8C9DH79</accession>
<keyword evidence="4" id="KW-0862">Zinc</keyword>
<dbReference type="AlphaFoldDB" id="A0A8C9DH79"/>
<keyword evidence="12" id="KW-1185">Reference proteome</keyword>
<dbReference type="GO" id="GO:0003713">
    <property type="term" value="F:transcription coactivator activity"/>
    <property type="evidence" value="ECO:0007669"/>
    <property type="project" value="TreeGrafter"/>
</dbReference>
<evidence type="ECO:0000256" key="2">
    <source>
        <dbReference type="ARBA" id="ARBA00022723"/>
    </source>
</evidence>
<dbReference type="SUPFAM" id="SSF46689">
    <property type="entry name" value="Homeodomain-like"/>
    <property type="match status" value="1"/>
</dbReference>
<evidence type="ECO:0000256" key="5">
    <source>
        <dbReference type="ARBA" id="ARBA00023125"/>
    </source>
</evidence>
<dbReference type="Gene3D" id="2.30.30.490">
    <property type="match status" value="1"/>
</dbReference>
<organism evidence="11 12">
    <name type="scientific">Prolemur simus</name>
    <name type="common">Greater bamboo lemur</name>
    <name type="synonym">Hapalemur simus</name>
    <dbReference type="NCBI Taxonomy" id="1328070"/>
    <lineage>
        <taxon>Eukaryota</taxon>
        <taxon>Metazoa</taxon>
        <taxon>Chordata</taxon>
        <taxon>Craniata</taxon>
        <taxon>Vertebrata</taxon>
        <taxon>Euteleostomi</taxon>
        <taxon>Mammalia</taxon>
        <taxon>Eutheria</taxon>
        <taxon>Euarchontoglires</taxon>
        <taxon>Primates</taxon>
        <taxon>Strepsirrhini</taxon>
        <taxon>Lemuriformes</taxon>
        <taxon>Lemuridae</taxon>
        <taxon>Prolemur</taxon>
    </lineage>
</organism>
<keyword evidence="2" id="KW-0479">Metal-binding</keyword>
<keyword evidence="6" id="KW-0539">Nucleus</keyword>
<evidence type="ECO:0000259" key="8">
    <source>
        <dbReference type="PROSITE" id="PS51038"/>
    </source>
</evidence>
<dbReference type="GO" id="GO:0016581">
    <property type="term" value="C:NuRD complex"/>
    <property type="evidence" value="ECO:0007669"/>
    <property type="project" value="UniProtKB-ARBA"/>
</dbReference>
<dbReference type="Pfam" id="PF01448">
    <property type="entry name" value="ELM2"/>
    <property type="match status" value="1"/>
</dbReference>
<dbReference type="Proteomes" id="UP000694414">
    <property type="component" value="Unplaced"/>
</dbReference>
<dbReference type="GO" id="GO:0003714">
    <property type="term" value="F:transcription corepressor activity"/>
    <property type="evidence" value="ECO:0007669"/>
    <property type="project" value="TreeGrafter"/>
</dbReference>
<evidence type="ECO:0000256" key="4">
    <source>
        <dbReference type="ARBA" id="ARBA00022833"/>
    </source>
</evidence>
<dbReference type="PANTHER" id="PTHR10865:SF6">
    <property type="entry name" value="METASTASIS-ASSOCIATED PROTEIN MTA3"/>
    <property type="match status" value="1"/>
</dbReference>
<reference evidence="11" key="2">
    <citation type="submission" date="2025-09" db="UniProtKB">
        <authorList>
            <consortium name="Ensembl"/>
        </authorList>
    </citation>
    <scope>IDENTIFICATION</scope>
</reference>
<dbReference type="InterPro" id="IPR035170">
    <property type="entry name" value="MTA1_R1"/>
</dbReference>
<dbReference type="InterPro" id="IPR001005">
    <property type="entry name" value="SANT/Myb"/>
</dbReference>
<dbReference type="GO" id="GO:0000122">
    <property type="term" value="P:negative regulation of transcription by RNA polymerase II"/>
    <property type="evidence" value="ECO:0007669"/>
    <property type="project" value="TreeGrafter"/>
</dbReference>
<feature type="domain" description="BAH" evidence="8">
    <location>
        <begin position="4"/>
        <end position="125"/>
    </location>
</feature>
<dbReference type="SMART" id="SM00439">
    <property type="entry name" value="BAH"/>
    <property type="match status" value="1"/>
</dbReference>
<dbReference type="Gene3D" id="1.10.10.60">
    <property type="entry name" value="Homeodomain-like"/>
    <property type="match status" value="1"/>
</dbReference>
<feature type="domain" description="ELM2" evidence="9">
    <location>
        <begin position="126"/>
        <end position="237"/>
    </location>
</feature>
<name>A0A8C9DH79_PROSS</name>
<dbReference type="CDD" id="cd04709">
    <property type="entry name" value="BAH_MTA"/>
    <property type="match status" value="1"/>
</dbReference>
<dbReference type="InterPro" id="IPR040138">
    <property type="entry name" value="MIER/MTA"/>
</dbReference>
<dbReference type="GO" id="GO:0042826">
    <property type="term" value="F:histone deacetylase binding"/>
    <property type="evidence" value="ECO:0007669"/>
    <property type="project" value="TreeGrafter"/>
</dbReference>
<dbReference type="PANTHER" id="PTHR10865">
    <property type="entry name" value="METASTASIS-ASSOCIATED PROTEIN AND MESODERM INDUCTION EARLY RESPONSE PROTEIN"/>
    <property type="match status" value="1"/>
</dbReference>
<dbReference type="FunFam" id="4.10.1240.50:FF:000001">
    <property type="entry name" value="Metastasis-associated 1 family, member 3"/>
    <property type="match status" value="1"/>
</dbReference>
<evidence type="ECO:0000313" key="11">
    <source>
        <dbReference type="Ensembl" id="ENSPSMP00000009378.1"/>
    </source>
</evidence>
<dbReference type="Pfam" id="PF01426">
    <property type="entry name" value="BAH"/>
    <property type="match status" value="1"/>
</dbReference>
<dbReference type="CDD" id="cd11661">
    <property type="entry name" value="SANT_MTA3_like"/>
    <property type="match status" value="1"/>
</dbReference>